<dbReference type="InterPro" id="IPR037041">
    <property type="entry name" value="Trigger_fac_C_sf"/>
</dbReference>
<dbReference type="InterPro" id="IPR027304">
    <property type="entry name" value="Trigger_fact/SurA_dom_sf"/>
</dbReference>
<evidence type="ECO:0000256" key="10">
    <source>
        <dbReference type="PROSITE-ProRule" id="PRU00277"/>
    </source>
</evidence>
<dbReference type="SUPFAM" id="SSF54534">
    <property type="entry name" value="FKBP-like"/>
    <property type="match status" value="1"/>
</dbReference>
<dbReference type="GO" id="GO:0003755">
    <property type="term" value="F:peptidyl-prolyl cis-trans isomerase activity"/>
    <property type="evidence" value="ECO:0007669"/>
    <property type="project" value="UniProtKB-KW"/>
</dbReference>
<dbReference type="GO" id="GO:0005737">
    <property type="term" value="C:cytoplasm"/>
    <property type="evidence" value="ECO:0007669"/>
    <property type="project" value="UniProtKB-SubCell"/>
</dbReference>
<evidence type="ECO:0000259" key="13">
    <source>
        <dbReference type="PROSITE" id="PS50059"/>
    </source>
</evidence>
<dbReference type="InterPro" id="IPR046357">
    <property type="entry name" value="PPIase_dom_sf"/>
</dbReference>
<keyword evidence="12" id="KW-0732">Signal</keyword>
<comment type="catalytic activity">
    <reaction evidence="1 10">
        <text>[protein]-peptidylproline (omega=180) = [protein]-peptidylproline (omega=0)</text>
        <dbReference type="Rhea" id="RHEA:16237"/>
        <dbReference type="Rhea" id="RHEA-COMP:10747"/>
        <dbReference type="Rhea" id="RHEA-COMP:10748"/>
        <dbReference type="ChEBI" id="CHEBI:83833"/>
        <dbReference type="ChEBI" id="CHEBI:83834"/>
        <dbReference type="EC" id="5.2.1.8"/>
    </reaction>
</comment>
<dbReference type="FunFam" id="3.10.50.40:FF:000001">
    <property type="entry name" value="Trigger factor"/>
    <property type="match status" value="1"/>
</dbReference>
<accession>A0A1I6I8P3</accession>
<dbReference type="GO" id="GO:0051301">
    <property type="term" value="P:cell division"/>
    <property type="evidence" value="ECO:0007669"/>
    <property type="project" value="UniProtKB-KW"/>
</dbReference>
<dbReference type="RefSeq" id="WP_092559173.1">
    <property type="nucleotide sequence ID" value="NZ_FOYZ01000002.1"/>
</dbReference>
<feature type="region of interest" description="Disordered" evidence="11">
    <location>
        <begin position="25"/>
        <end position="46"/>
    </location>
</feature>
<comment type="function">
    <text evidence="9">Involved in protein export. Acts as a chaperone by maintaining the newly synthesized protein in an open conformation. Functions as a peptidyl-prolyl cis-trans isomerase.</text>
</comment>
<dbReference type="Proteomes" id="UP000199659">
    <property type="component" value="Unassembled WGS sequence"/>
</dbReference>
<reference evidence="14 15" key="1">
    <citation type="submission" date="2016-10" db="EMBL/GenBank/DDBJ databases">
        <authorList>
            <person name="de Groot N.N."/>
        </authorList>
    </citation>
    <scope>NUCLEOTIDE SEQUENCE [LARGE SCALE GENOMIC DNA]</scope>
    <source>
        <strain evidence="14 15">743A</strain>
    </source>
</reference>
<evidence type="ECO:0000256" key="12">
    <source>
        <dbReference type="SAM" id="SignalP"/>
    </source>
</evidence>
<name>A0A1I6I8P3_9FIRM</name>
<dbReference type="OrthoDB" id="9767721at2"/>
<evidence type="ECO:0000256" key="8">
    <source>
        <dbReference type="ARBA" id="ARBA00023306"/>
    </source>
</evidence>
<evidence type="ECO:0000256" key="3">
    <source>
        <dbReference type="ARBA" id="ARBA00005464"/>
    </source>
</evidence>
<dbReference type="PROSITE" id="PS50059">
    <property type="entry name" value="FKBP_PPIASE"/>
    <property type="match status" value="1"/>
</dbReference>
<evidence type="ECO:0000256" key="9">
    <source>
        <dbReference type="ARBA" id="ARBA00024849"/>
    </source>
</evidence>
<comment type="similarity">
    <text evidence="3">Belongs to the FKBP-type PPIase family. Tig subfamily.</text>
</comment>
<dbReference type="STRING" id="37658.SAMN05661086_00554"/>
<dbReference type="EC" id="5.2.1.8" evidence="10"/>
<evidence type="ECO:0000256" key="7">
    <source>
        <dbReference type="ARBA" id="ARBA00023235"/>
    </source>
</evidence>
<dbReference type="SUPFAM" id="SSF109998">
    <property type="entry name" value="Triger factor/SurA peptide-binding domain-like"/>
    <property type="match status" value="1"/>
</dbReference>
<keyword evidence="7 10" id="KW-0413">Isomerase</keyword>
<keyword evidence="15" id="KW-1185">Reference proteome</keyword>
<feature type="signal peptide" evidence="12">
    <location>
        <begin position="1"/>
        <end position="20"/>
    </location>
</feature>
<dbReference type="EMBL" id="FOYZ01000002">
    <property type="protein sequence ID" value="SFR63105.1"/>
    <property type="molecule type" value="Genomic_DNA"/>
</dbReference>
<evidence type="ECO:0000256" key="11">
    <source>
        <dbReference type="SAM" id="MobiDB-lite"/>
    </source>
</evidence>
<dbReference type="GO" id="GO:0006457">
    <property type="term" value="P:protein folding"/>
    <property type="evidence" value="ECO:0007669"/>
    <property type="project" value="InterPro"/>
</dbReference>
<comment type="subcellular location">
    <subcellularLocation>
        <location evidence="2">Cytoplasm</location>
    </subcellularLocation>
</comment>
<dbReference type="Gene3D" id="3.10.50.40">
    <property type="match status" value="1"/>
</dbReference>
<evidence type="ECO:0000256" key="6">
    <source>
        <dbReference type="ARBA" id="ARBA00023186"/>
    </source>
</evidence>
<evidence type="ECO:0000313" key="15">
    <source>
        <dbReference type="Proteomes" id="UP000199659"/>
    </source>
</evidence>
<sequence>MRRKIYILMLCLSFLLISCKKENNSSEDAESTAQATEAVVEATEGAEATESTITSVNLDEVVASIQSYKDNVTLGTYKGLEVAKEEVEVTDEELQAKVDSILEENADRPKLEEGEVKDGDMINIDFTGYIDGEAFENGSATGYDLTIGSAAFIDGFEEGLIGAKVGEEKELDLTFPEDYYSEDLQGKDVMFKVKVNYLYDKILPEWNDAFVAEVTSSEYTTTKDYEDKLRADLLVEEQATADSNTQQLLLSQLLTNCEVKEFPQDELDSFVQKLKDYYTDMADEYNMAYEDLIYSLFTMQPEQMDENMLQNAKTVLAQKMIILTIGEVEGILPKGNDLVTKVQEVVEQNGYTDLDTFAADFGANTAVEEAYRIAVMDWLVANANIK</sequence>
<dbReference type="PROSITE" id="PS51257">
    <property type="entry name" value="PROKAR_LIPOPROTEIN"/>
    <property type="match status" value="1"/>
</dbReference>
<organism evidence="14 15">
    <name type="scientific">Anaeromicropila populeti</name>
    <dbReference type="NCBI Taxonomy" id="37658"/>
    <lineage>
        <taxon>Bacteria</taxon>
        <taxon>Bacillati</taxon>
        <taxon>Bacillota</taxon>
        <taxon>Clostridia</taxon>
        <taxon>Lachnospirales</taxon>
        <taxon>Lachnospiraceae</taxon>
        <taxon>Anaeromicropila</taxon>
    </lineage>
</organism>
<keyword evidence="8" id="KW-0131">Cell cycle</keyword>
<keyword evidence="5 10" id="KW-0697">Rotamase</keyword>
<evidence type="ECO:0000256" key="2">
    <source>
        <dbReference type="ARBA" id="ARBA00004496"/>
    </source>
</evidence>
<protein>
    <recommendedName>
        <fullName evidence="10">peptidylprolyl isomerase</fullName>
        <ecNumber evidence="10">5.2.1.8</ecNumber>
    </recommendedName>
</protein>
<gene>
    <name evidence="14" type="ORF">SAMN05661086_00554</name>
</gene>
<evidence type="ECO:0000313" key="14">
    <source>
        <dbReference type="EMBL" id="SFR63105.1"/>
    </source>
</evidence>
<keyword evidence="6" id="KW-0143">Chaperone</keyword>
<keyword evidence="4" id="KW-0132">Cell division</keyword>
<dbReference type="AlphaFoldDB" id="A0A1I6I8P3"/>
<dbReference type="GO" id="GO:0015031">
    <property type="term" value="P:protein transport"/>
    <property type="evidence" value="ECO:0007669"/>
    <property type="project" value="InterPro"/>
</dbReference>
<feature type="compositionally biased region" description="Low complexity" evidence="11">
    <location>
        <begin position="31"/>
        <end position="46"/>
    </location>
</feature>
<proteinExistence type="inferred from homology"/>
<evidence type="ECO:0000256" key="5">
    <source>
        <dbReference type="ARBA" id="ARBA00023110"/>
    </source>
</evidence>
<dbReference type="Pfam" id="PF00254">
    <property type="entry name" value="FKBP_C"/>
    <property type="match status" value="1"/>
</dbReference>
<dbReference type="InterPro" id="IPR001179">
    <property type="entry name" value="PPIase_FKBP_dom"/>
</dbReference>
<dbReference type="Gene3D" id="1.10.3120.10">
    <property type="entry name" value="Trigger factor, C-terminal domain"/>
    <property type="match status" value="1"/>
</dbReference>
<feature type="domain" description="PPIase FKBP-type" evidence="13">
    <location>
        <begin position="119"/>
        <end position="218"/>
    </location>
</feature>
<evidence type="ECO:0000256" key="1">
    <source>
        <dbReference type="ARBA" id="ARBA00000971"/>
    </source>
</evidence>
<evidence type="ECO:0000256" key="4">
    <source>
        <dbReference type="ARBA" id="ARBA00022618"/>
    </source>
</evidence>
<dbReference type="InterPro" id="IPR005215">
    <property type="entry name" value="Trig_fac"/>
</dbReference>
<dbReference type="NCBIfam" id="TIGR00115">
    <property type="entry name" value="tig"/>
    <property type="match status" value="1"/>
</dbReference>
<feature type="chain" id="PRO_5038573523" description="peptidylprolyl isomerase" evidence="12">
    <location>
        <begin position="21"/>
        <end position="386"/>
    </location>
</feature>